<evidence type="ECO:0000256" key="1">
    <source>
        <dbReference type="SAM" id="MobiDB-lite"/>
    </source>
</evidence>
<reference evidence="2" key="2">
    <citation type="submission" date="2021-12" db="EMBL/GenBank/DDBJ databases">
        <title>Resequencing data analysis of finger millet.</title>
        <authorList>
            <person name="Hatakeyama M."/>
            <person name="Aluri S."/>
            <person name="Balachadran M.T."/>
            <person name="Sivarajan S.R."/>
            <person name="Poveda L."/>
            <person name="Shimizu-Inatsugi R."/>
            <person name="Schlapbach R."/>
            <person name="Sreeman S.M."/>
            <person name="Shimizu K.K."/>
        </authorList>
    </citation>
    <scope>NUCLEOTIDE SEQUENCE</scope>
</reference>
<organism evidence="2 3">
    <name type="scientific">Eleusine coracana subsp. coracana</name>
    <dbReference type="NCBI Taxonomy" id="191504"/>
    <lineage>
        <taxon>Eukaryota</taxon>
        <taxon>Viridiplantae</taxon>
        <taxon>Streptophyta</taxon>
        <taxon>Embryophyta</taxon>
        <taxon>Tracheophyta</taxon>
        <taxon>Spermatophyta</taxon>
        <taxon>Magnoliopsida</taxon>
        <taxon>Liliopsida</taxon>
        <taxon>Poales</taxon>
        <taxon>Poaceae</taxon>
        <taxon>PACMAD clade</taxon>
        <taxon>Chloridoideae</taxon>
        <taxon>Cynodonteae</taxon>
        <taxon>Eleusininae</taxon>
        <taxon>Eleusine</taxon>
    </lineage>
</organism>
<comment type="caution">
    <text evidence="2">The sequence shown here is derived from an EMBL/GenBank/DDBJ whole genome shotgun (WGS) entry which is preliminary data.</text>
</comment>
<feature type="compositionally biased region" description="Acidic residues" evidence="1">
    <location>
        <begin position="33"/>
        <end position="44"/>
    </location>
</feature>
<dbReference type="AlphaFoldDB" id="A0AAV5CQ98"/>
<proteinExistence type="predicted"/>
<accession>A0AAV5CQ98</accession>
<protein>
    <submittedName>
        <fullName evidence="2">Uncharacterized protein</fullName>
    </submittedName>
</protein>
<evidence type="ECO:0000313" key="2">
    <source>
        <dbReference type="EMBL" id="GJN00097.1"/>
    </source>
</evidence>
<dbReference type="Proteomes" id="UP001054889">
    <property type="component" value="Unassembled WGS sequence"/>
</dbReference>
<keyword evidence="3" id="KW-1185">Reference proteome</keyword>
<reference evidence="2" key="1">
    <citation type="journal article" date="2018" name="DNA Res.">
        <title>Multiple hybrid de novo genome assembly of finger millet, an orphan allotetraploid crop.</title>
        <authorList>
            <person name="Hatakeyama M."/>
            <person name="Aluri S."/>
            <person name="Balachadran M.T."/>
            <person name="Sivarajan S.R."/>
            <person name="Patrignani A."/>
            <person name="Gruter S."/>
            <person name="Poveda L."/>
            <person name="Shimizu-Inatsugi R."/>
            <person name="Baeten J."/>
            <person name="Francoijs K.J."/>
            <person name="Nataraja K.N."/>
            <person name="Reddy Y.A.N."/>
            <person name="Phadnis S."/>
            <person name="Ravikumar R.L."/>
            <person name="Schlapbach R."/>
            <person name="Sreeman S.M."/>
            <person name="Shimizu K.K."/>
        </authorList>
    </citation>
    <scope>NUCLEOTIDE SEQUENCE</scope>
</reference>
<evidence type="ECO:0000313" key="3">
    <source>
        <dbReference type="Proteomes" id="UP001054889"/>
    </source>
</evidence>
<sequence>MDLMAEDLETLAHENQDLQAQLDAVAAPHAAPIEEEPEEDDVDYEPPALTDADRPGPSGTTVDTPAKRKDCFLEGLSAELQDRLNLNMGGSFAEFVNNAIVTEDGYRRVMAERKRSASAMGPSIGPPQ</sequence>
<feature type="region of interest" description="Disordered" evidence="1">
    <location>
        <begin position="24"/>
        <end position="66"/>
    </location>
</feature>
<dbReference type="EMBL" id="BQKI01000008">
    <property type="protein sequence ID" value="GJN00097.1"/>
    <property type="molecule type" value="Genomic_DNA"/>
</dbReference>
<name>A0AAV5CQ98_ELECO</name>
<gene>
    <name evidence="2" type="primary">ga17254</name>
    <name evidence="2" type="ORF">PR202_ga17254</name>
</gene>